<dbReference type="PANTHER" id="PTHR28674:SF1">
    <property type="entry name" value="NOP PROTEIN CHAPERONE 1"/>
    <property type="match status" value="1"/>
</dbReference>
<feature type="compositionally biased region" description="Polar residues" evidence="1">
    <location>
        <begin position="63"/>
        <end position="76"/>
    </location>
</feature>
<evidence type="ECO:0000313" key="2">
    <source>
        <dbReference type="EMBL" id="ORZ34593.1"/>
    </source>
</evidence>
<organism evidence="2 3">
    <name type="scientific">Catenaria anguillulae PL171</name>
    <dbReference type="NCBI Taxonomy" id="765915"/>
    <lineage>
        <taxon>Eukaryota</taxon>
        <taxon>Fungi</taxon>
        <taxon>Fungi incertae sedis</taxon>
        <taxon>Blastocladiomycota</taxon>
        <taxon>Blastocladiomycetes</taxon>
        <taxon>Blastocladiales</taxon>
        <taxon>Catenariaceae</taxon>
        <taxon>Catenaria</taxon>
    </lineage>
</organism>
<reference evidence="2 3" key="1">
    <citation type="submission" date="2016-07" db="EMBL/GenBank/DDBJ databases">
        <title>Pervasive Adenine N6-methylation of Active Genes in Fungi.</title>
        <authorList>
            <consortium name="DOE Joint Genome Institute"/>
            <person name="Mondo S.J."/>
            <person name="Dannebaum R.O."/>
            <person name="Kuo R.C."/>
            <person name="Labutti K."/>
            <person name="Haridas S."/>
            <person name="Kuo A."/>
            <person name="Salamov A."/>
            <person name="Ahrendt S.R."/>
            <person name="Lipzen A."/>
            <person name="Sullivan W."/>
            <person name="Andreopoulos W.B."/>
            <person name="Clum A."/>
            <person name="Lindquist E."/>
            <person name="Daum C."/>
            <person name="Ramamoorthy G.K."/>
            <person name="Gryganskyi A."/>
            <person name="Culley D."/>
            <person name="Magnuson J.K."/>
            <person name="James T.Y."/>
            <person name="O'Malley M.A."/>
            <person name="Stajich J.E."/>
            <person name="Spatafora J.W."/>
            <person name="Visel A."/>
            <person name="Grigoriev I.V."/>
        </authorList>
    </citation>
    <scope>NUCLEOTIDE SEQUENCE [LARGE SCALE GENOMIC DNA]</scope>
    <source>
        <strain evidence="2 3">PL171</strain>
    </source>
</reference>
<gene>
    <name evidence="2" type="ORF">BCR44DRAFT_1436025</name>
</gene>
<dbReference type="GO" id="GO:0000492">
    <property type="term" value="P:box C/D snoRNP assembly"/>
    <property type="evidence" value="ECO:0007669"/>
    <property type="project" value="InterPro"/>
</dbReference>
<proteinExistence type="predicted"/>
<dbReference type="PANTHER" id="PTHR28674">
    <property type="entry name" value="SIMILAR TO DNA SEGMENT, CHR 10, WAYNE STATE UNIVERSITY 102,-EXPRESSED"/>
    <property type="match status" value="1"/>
</dbReference>
<dbReference type="Pfam" id="PF15370">
    <property type="entry name" value="NOPCHAP1"/>
    <property type="match status" value="1"/>
</dbReference>
<sequence>MDSTSLSPSLSARAVTGSSDAAAVPPRQPSSPSTSSPKPKGKNKNKHKDVVQTSKALLASEFTPDSSSPAILTSATTAPRAKPAIMPFAPNSSLLSRLDAFLPQLQQANTSLFAAMAKEDGEEERKRKFDIESVTPGQDRVIEMKLGLGLFEARNPSSHEDVLPLPSGGPVSAPPAISFRGPRIYSAGDMDVDTSSSDQDDDEDDSQDDSDDDRMSGEEEAIMAESLQDMVMRFYNEPLGEGGSGEDEDDEDQDADDSDEEHEGSGTRTPLVQEMMEGVERRHRVPNGEYLFVPLGSMVDLSKSSRPSDLGKG</sequence>
<dbReference type="EMBL" id="MCFL01000027">
    <property type="protein sequence ID" value="ORZ34593.1"/>
    <property type="molecule type" value="Genomic_DNA"/>
</dbReference>
<dbReference type="OrthoDB" id="1112980at2759"/>
<feature type="compositionally biased region" description="Acidic residues" evidence="1">
    <location>
        <begin position="244"/>
        <end position="262"/>
    </location>
</feature>
<dbReference type="InterPro" id="IPR027921">
    <property type="entry name" value="NOPCHAP1"/>
</dbReference>
<evidence type="ECO:0000313" key="3">
    <source>
        <dbReference type="Proteomes" id="UP000193411"/>
    </source>
</evidence>
<evidence type="ECO:0000256" key="1">
    <source>
        <dbReference type="SAM" id="MobiDB-lite"/>
    </source>
</evidence>
<dbReference type="Proteomes" id="UP000193411">
    <property type="component" value="Unassembled WGS sequence"/>
</dbReference>
<keyword evidence="3" id="KW-1185">Reference proteome</keyword>
<name>A0A1Y2HLM1_9FUNG</name>
<feature type="region of interest" description="Disordered" evidence="1">
    <location>
        <begin position="159"/>
        <end position="273"/>
    </location>
</feature>
<feature type="compositionally biased region" description="Polar residues" evidence="1">
    <location>
        <begin position="1"/>
        <end position="10"/>
    </location>
</feature>
<feature type="region of interest" description="Disordered" evidence="1">
    <location>
        <begin position="1"/>
        <end position="76"/>
    </location>
</feature>
<dbReference type="GO" id="GO:0062064">
    <property type="term" value="F:box C/D methylation guide snoRNP complex binding"/>
    <property type="evidence" value="ECO:0007669"/>
    <property type="project" value="TreeGrafter"/>
</dbReference>
<feature type="compositionally biased region" description="Acidic residues" evidence="1">
    <location>
        <begin position="198"/>
        <end position="222"/>
    </location>
</feature>
<protein>
    <submittedName>
        <fullName evidence="2">Uncharacterized protein</fullName>
    </submittedName>
</protein>
<dbReference type="AlphaFoldDB" id="A0A1Y2HLM1"/>
<comment type="caution">
    <text evidence="2">The sequence shown here is derived from an EMBL/GenBank/DDBJ whole genome shotgun (WGS) entry which is preliminary data.</text>
</comment>
<accession>A0A1Y2HLM1</accession>
<dbReference type="STRING" id="765915.A0A1Y2HLM1"/>